<proteinExistence type="predicted"/>
<name>A0AAE0AFA3_9ROSI</name>
<feature type="compositionally biased region" description="Basic and acidic residues" evidence="1">
    <location>
        <begin position="217"/>
        <end position="229"/>
    </location>
</feature>
<feature type="region of interest" description="Disordered" evidence="1">
    <location>
        <begin position="217"/>
        <end position="236"/>
    </location>
</feature>
<dbReference type="AlphaFoldDB" id="A0AAE0AFA3"/>
<comment type="caution">
    <text evidence="2">The sequence shown here is derived from an EMBL/GenBank/DDBJ whole genome shotgun (WGS) entry which is preliminary data.</text>
</comment>
<organism evidence="2 3">
    <name type="scientific">Dipteronia sinensis</name>
    <dbReference type="NCBI Taxonomy" id="43782"/>
    <lineage>
        <taxon>Eukaryota</taxon>
        <taxon>Viridiplantae</taxon>
        <taxon>Streptophyta</taxon>
        <taxon>Embryophyta</taxon>
        <taxon>Tracheophyta</taxon>
        <taxon>Spermatophyta</taxon>
        <taxon>Magnoliopsida</taxon>
        <taxon>eudicotyledons</taxon>
        <taxon>Gunneridae</taxon>
        <taxon>Pentapetalae</taxon>
        <taxon>rosids</taxon>
        <taxon>malvids</taxon>
        <taxon>Sapindales</taxon>
        <taxon>Sapindaceae</taxon>
        <taxon>Hippocastanoideae</taxon>
        <taxon>Acereae</taxon>
        <taxon>Dipteronia</taxon>
    </lineage>
</organism>
<protein>
    <recommendedName>
        <fullName evidence="4">Reverse transcriptase domain-containing protein</fullName>
    </recommendedName>
</protein>
<accession>A0AAE0AFA3</accession>
<evidence type="ECO:0000256" key="1">
    <source>
        <dbReference type="SAM" id="MobiDB-lite"/>
    </source>
</evidence>
<evidence type="ECO:0000313" key="2">
    <source>
        <dbReference type="EMBL" id="KAK3212398.1"/>
    </source>
</evidence>
<sequence length="236" mass="26829">MIFDNSIVGFECMHALKRKKKGKVGALVLKLDMSKAYDRVEWSFLTGLMQRLGFFMAWIDKIMWCVSLVSFSFLVNGVVCASVKPSRGLRQEVLLKAVVQAIPAYFMSLFKLPKGLVDDIHNMCAMFWWGDEHRAIRWGSWQKADTLLLHFENMGSYSVKSGYHLGRNLLEVLKHVRSDCHFLRGLGQLQESIAARGIRTSAKAFLDEFRKAQDVARGGEDTVAKETPKWKPPIKG</sequence>
<reference evidence="2" key="1">
    <citation type="journal article" date="2023" name="Plant J.">
        <title>Genome sequences and population genomics provide insights into the demographic history, inbreeding, and mutation load of two 'living fossil' tree species of Dipteronia.</title>
        <authorList>
            <person name="Feng Y."/>
            <person name="Comes H.P."/>
            <person name="Chen J."/>
            <person name="Zhu S."/>
            <person name="Lu R."/>
            <person name="Zhang X."/>
            <person name="Li P."/>
            <person name="Qiu J."/>
            <person name="Olsen K.M."/>
            <person name="Qiu Y."/>
        </authorList>
    </citation>
    <scope>NUCLEOTIDE SEQUENCE</scope>
    <source>
        <strain evidence="2">NBL</strain>
    </source>
</reference>
<dbReference type="Proteomes" id="UP001281410">
    <property type="component" value="Unassembled WGS sequence"/>
</dbReference>
<evidence type="ECO:0000313" key="3">
    <source>
        <dbReference type="Proteomes" id="UP001281410"/>
    </source>
</evidence>
<dbReference type="PANTHER" id="PTHR33116">
    <property type="entry name" value="REVERSE TRANSCRIPTASE ZINC-BINDING DOMAIN-CONTAINING PROTEIN-RELATED-RELATED"/>
    <property type="match status" value="1"/>
</dbReference>
<dbReference type="EMBL" id="JANJYJ010000005">
    <property type="protein sequence ID" value="KAK3212398.1"/>
    <property type="molecule type" value="Genomic_DNA"/>
</dbReference>
<gene>
    <name evidence="2" type="ORF">Dsin_017104</name>
</gene>
<dbReference type="PANTHER" id="PTHR33116:SF86">
    <property type="entry name" value="REVERSE TRANSCRIPTASE DOMAIN-CONTAINING PROTEIN"/>
    <property type="match status" value="1"/>
</dbReference>
<evidence type="ECO:0008006" key="4">
    <source>
        <dbReference type="Google" id="ProtNLM"/>
    </source>
</evidence>
<keyword evidence="3" id="KW-1185">Reference proteome</keyword>